<dbReference type="EMBL" id="QWDC01000004">
    <property type="protein sequence ID" value="RFZ90359.1"/>
    <property type="molecule type" value="Genomic_DNA"/>
</dbReference>
<reference evidence="2 3" key="1">
    <citation type="submission" date="2018-08" db="EMBL/GenBank/DDBJ databases">
        <title>Mucilaginibacter sp. MYSH2.</title>
        <authorList>
            <person name="Seo T."/>
        </authorList>
    </citation>
    <scope>NUCLEOTIDE SEQUENCE [LARGE SCALE GENOMIC DNA]</scope>
    <source>
        <strain evidence="2 3">MYSH2</strain>
    </source>
</reference>
<evidence type="ECO:0000313" key="3">
    <source>
        <dbReference type="Proteomes" id="UP000264217"/>
    </source>
</evidence>
<name>A0A372NN59_9SPHI</name>
<keyword evidence="1" id="KW-0812">Transmembrane</keyword>
<accession>A0A372NN59</accession>
<dbReference type="AlphaFoldDB" id="A0A372NN59"/>
<comment type="caution">
    <text evidence="2">The sequence shown here is derived from an EMBL/GenBank/DDBJ whole genome shotgun (WGS) entry which is preliminary data.</text>
</comment>
<organism evidence="2 3">
    <name type="scientific">Mucilaginibacter conchicola</name>
    <dbReference type="NCBI Taxonomy" id="2303333"/>
    <lineage>
        <taxon>Bacteria</taxon>
        <taxon>Pseudomonadati</taxon>
        <taxon>Bacteroidota</taxon>
        <taxon>Sphingobacteriia</taxon>
        <taxon>Sphingobacteriales</taxon>
        <taxon>Sphingobacteriaceae</taxon>
        <taxon>Mucilaginibacter</taxon>
    </lineage>
</organism>
<dbReference type="Proteomes" id="UP000264217">
    <property type="component" value="Unassembled WGS sequence"/>
</dbReference>
<evidence type="ECO:0000256" key="1">
    <source>
        <dbReference type="SAM" id="Phobius"/>
    </source>
</evidence>
<evidence type="ECO:0000313" key="2">
    <source>
        <dbReference type="EMBL" id="RFZ90359.1"/>
    </source>
</evidence>
<gene>
    <name evidence="2" type="ORF">D0C36_21445</name>
</gene>
<protein>
    <submittedName>
        <fullName evidence="2">Uncharacterized protein</fullName>
    </submittedName>
</protein>
<proteinExistence type="predicted"/>
<dbReference type="RefSeq" id="WP_117393773.1">
    <property type="nucleotide sequence ID" value="NZ_QWDC01000004.1"/>
</dbReference>
<keyword evidence="1" id="KW-0472">Membrane</keyword>
<keyword evidence="3" id="KW-1185">Reference proteome</keyword>
<keyword evidence="1" id="KW-1133">Transmembrane helix</keyword>
<feature type="transmembrane region" description="Helical" evidence="1">
    <location>
        <begin position="28"/>
        <end position="48"/>
    </location>
</feature>
<feature type="transmembrane region" description="Helical" evidence="1">
    <location>
        <begin position="60"/>
        <end position="76"/>
    </location>
</feature>
<sequence>MTKAQYQQAIQTERLPLTPWEKFDHFGIVTYCLIPAAMLLCLDLYGWISNDPQIFDIRQVQILSISIIVSGLFFWLQRSRLPFHIIPAALYKQDLKQIALQVLKELNWRGRFNGNVCVVRIDRGFFSGSWGEQVTIIIDEDRILINSICDLNKRSSITSWGNNAKNIKHFTAKFEEYALRQIKAQSPAIKIEN</sequence>
<dbReference type="OrthoDB" id="771329at2"/>